<evidence type="ECO:0000313" key="4">
    <source>
        <dbReference type="Proteomes" id="UP001500936"/>
    </source>
</evidence>
<dbReference type="SUPFAM" id="SSF55874">
    <property type="entry name" value="ATPase domain of HSP90 chaperone/DNA topoisomerase II/histidine kinase"/>
    <property type="match status" value="1"/>
</dbReference>
<dbReference type="PANTHER" id="PTHR34220:SF7">
    <property type="entry name" value="SENSOR HISTIDINE KINASE YPDA"/>
    <property type="match status" value="1"/>
</dbReference>
<dbReference type="Gene3D" id="3.30.565.10">
    <property type="entry name" value="Histidine kinase-like ATPase, C-terminal domain"/>
    <property type="match status" value="1"/>
</dbReference>
<evidence type="ECO:0000313" key="3">
    <source>
        <dbReference type="EMBL" id="GAA4403141.1"/>
    </source>
</evidence>
<dbReference type="Proteomes" id="UP001500936">
    <property type="component" value="Unassembled WGS sequence"/>
</dbReference>
<keyword evidence="1" id="KW-0472">Membrane</keyword>
<dbReference type="EMBL" id="BAABHB010000003">
    <property type="protein sequence ID" value="GAA4403141.1"/>
    <property type="molecule type" value="Genomic_DNA"/>
</dbReference>
<accession>A0ABP8KBM8</accession>
<dbReference type="Pfam" id="PF06580">
    <property type="entry name" value="His_kinase"/>
    <property type="match status" value="1"/>
</dbReference>
<sequence>MTGVSVFRGLFRRGWEGWLLSILVCMMMVYGVSGIIYFTLQMTNPQNPFSNAFTAVLISNFTNAFIVIVCCFLFRLVAPKIKSAGLHHLYLSLIVAVLIFIVNGFLWRFWLLDMIRGNQSEVNTSGSWAYMMAPILVANIFYYFQRQAQTFTRKISEQEYQLLTLEKLKTRAELEALQAKINPHFLYNALNSIAGLVHDEPDRAERMVLLLSKLFRYTTGLKDKYFSSIATELEMVRTYLEVEQVRFGDRLSYRIDIADPTLTDLPIPQFLLQPLVENAIKHGIAKIAGPGGIIIRIQAEAGWLNLRIHDSGPSFPEQLMSGYGLQSIQDKLRLLYGDDGRMLVHNQPQKEIVIQLKIERLTSAVPVGMNAWADAGLNTESTIACKNT</sequence>
<dbReference type="InterPro" id="IPR010559">
    <property type="entry name" value="Sig_transdc_His_kin_internal"/>
</dbReference>
<feature type="transmembrane region" description="Helical" evidence="1">
    <location>
        <begin position="52"/>
        <end position="77"/>
    </location>
</feature>
<protein>
    <recommendedName>
        <fullName evidence="2">Signal transduction histidine kinase internal region domain-containing protein</fullName>
    </recommendedName>
</protein>
<proteinExistence type="predicted"/>
<keyword evidence="1" id="KW-0812">Transmembrane</keyword>
<keyword evidence="1" id="KW-1133">Transmembrane helix</keyword>
<feature type="transmembrane region" description="Helical" evidence="1">
    <location>
        <begin position="127"/>
        <end position="144"/>
    </location>
</feature>
<dbReference type="PANTHER" id="PTHR34220">
    <property type="entry name" value="SENSOR HISTIDINE KINASE YPDA"/>
    <property type="match status" value="1"/>
</dbReference>
<dbReference type="InterPro" id="IPR036890">
    <property type="entry name" value="HATPase_C_sf"/>
</dbReference>
<reference evidence="4" key="1">
    <citation type="journal article" date="2019" name="Int. J. Syst. Evol. Microbiol.">
        <title>The Global Catalogue of Microorganisms (GCM) 10K type strain sequencing project: providing services to taxonomists for standard genome sequencing and annotation.</title>
        <authorList>
            <consortium name="The Broad Institute Genomics Platform"/>
            <consortium name="The Broad Institute Genome Sequencing Center for Infectious Disease"/>
            <person name="Wu L."/>
            <person name="Ma J."/>
        </authorList>
    </citation>
    <scope>NUCLEOTIDE SEQUENCE [LARGE SCALE GENOMIC DNA]</scope>
    <source>
        <strain evidence="4">JCM 17925</strain>
    </source>
</reference>
<keyword evidence="4" id="KW-1185">Reference proteome</keyword>
<feature type="transmembrane region" description="Helical" evidence="1">
    <location>
        <begin position="89"/>
        <end position="107"/>
    </location>
</feature>
<feature type="domain" description="Signal transduction histidine kinase internal region" evidence="2">
    <location>
        <begin position="172"/>
        <end position="251"/>
    </location>
</feature>
<name>A0ABP8KBM8_9BACT</name>
<comment type="caution">
    <text evidence="3">The sequence shown here is derived from an EMBL/GenBank/DDBJ whole genome shotgun (WGS) entry which is preliminary data.</text>
</comment>
<dbReference type="InterPro" id="IPR050640">
    <property type="entry name" value="Bact_2-comp_sensor_kinase"/>
</dbReference>
<organism evidence="3 4">
    <name type="scientific">Nibrella viscosa</name>
    <dbReference type="NCBI Taxonomy" id="1084524"/>
    <lineage>
        <taxon>Bacteria</taxon>
        <taxon>Pseudomonadati</taxon>
        <taxon>Bacteroidota</taxon>
        <taxon>Cytophagia</taxon>
        <taxon>Cytophagales</taxon>
        <taxon>Spirosomataceae</taxon>
        <taxon>Nibrella</taxon>
    </lineage>
</organism>
<gene>
    <name evidence="3" type="ORF">GCM10023187_18930</name>
</gene>
<feature type="transmembrane region" description="Helical" evidence="1">
    <location>
        <begin position="18"/>
        <end position="40"/>
    </location>
</feature>
<evidence type="ECO:0000259" key="2">
    <source>
        <dbReference type="Pfam" id="PF06580"/>
    </source>
</evidence>
<evidence type="ECO:0000256" key="1">
    <source>
        <dbReference type="SAM" id="Phobius"/>
    </source>
</evidence>